<sequence length="72" mass="7804">MFGANKKKKERAVWQVDAVLRVPPELGAGALVAGERLKRKGESGFMLPRGTRGFSSPISGESGFSFRNLVEP</sequence>
<keyword evidence="2" id="KW-1185">Reference proteome</keyword>
<name>A0A8J2BP88_9BACT</name>
<gene>
    <name evidence="1" type="ORF">MPNT_60069</name>
</gene>
<dbReference type="EMBL" id="CAJNOB010000056">
    <property type="protein sequence ID" value="CAF0703687.1"/>
    <property type="molecule type" value="Genomic_DNA"/>
</dbReference>
<proteinExistence type="predicted"/>
<evidence type="ECO:0000313" key="1">
    <source>
        <dbReference type="EMBL" id="CAF0703687.1"/>
    </source>
</evidence>
<dbReference type="AlphaFoldDB" id="A0A8J2BP88"/>
<protein>
    <submittedName>
        <fullName evidence="1">Uncharacterized protein</fullName>
    </submittedName>
</protein>
<dbReference type="Proteomes" id="UP000663859">
    <property type="component" value="Unassembled WGS sequence"/>
</dbReference>
<comment type="caution">
    <text evidence="1">The sequence shown here is derived from an EMBL/GenBank/DDBJ whole genome shotgun (WGS) entry which is preliminary data.</text>
</comment>
<reference evidence="1" key="1">
    <citation type="submission" date="2021-02" db="EMBL/GenBank/DDBJ databases">
        <authorList>
            <person name="Cremers G."/>
            <person name="Picone N."/>
        </authorList>
    </citation>
    <scope>NUCLEOTIDE SEQUENCE</scope>
    <source>
        <strain evidence="1">PQ17</strain>
    </source>
</reference>
<organism evidence="1 2">
    <name type="scientific">Candidatus Methylacidithermus pantelleriae</name>
    <dbReference type="NCBI Taxonomy" id="2744239"/>
    <lineage>
        <taxon>Bacteria</taxon>
        <taxon>Pseudomonadati</taxon>
        <taxon>Verrucomicrobiota</taxon>
        <taxon>Methylacidiphilae</taxon>
        <taxon>Methylacidiphilales</taxon>
        <taxon>Methylacidiphilaceae</taxon>
        <taxon>Candidatus Methylacidithermus</taxon>
    </lineage>
</organism>
<accession>A0A8J2BP88</accession>
<evidence type="ECO:0000313" key="2">
    <source>
        <dbReference type="Proteomes" id="UP000663859"/>
    </source>
</evidence>